<feature type="compositionally biased region" description="Gly residues" evidence="1">
    <location>
        <begin position="50"/>
        <end position="63"/>
    </location>
</feature>
<comment type="caution">
    <text evidence="2">The sequence shown here is derived from an EMBL/GenBank/DDBJ whole genome shotgun (WGS) entry which is preliminary data.</text>
</comment>
<protein>
    <submittedName>
        <fullName evidence="2">Uncharacterized protein</fullName>
    </submittedName>
</protein>
<accession>A0A8J3YB93</accession>
<dbReference type="AlphaFoldDB" id="A0A8J3YB93"/>
<sequence>MMPEVVPAVRVTAATAVPPPSRTRDAEAAARTVRFLGRFISQAFRWEGAATGGGGDARSGGGSAAARRFSADDSFRQEVTLRNDWPGLEAISPGSGRPVRGIQPFYSGVWAATSQLTTARHADESRPSRWVVMASIRSVTVMAAGPCRWGLVERLAQTFEGGWGWHVVGG</sequence>
<evidence type="ECO:0000256" key="1">
    <source>
        <dbReference type="SAM" id="MobiDB-lite"/>
    </source>
</evidence>
<evidence type="ECO:0000313" key="2">
    <source>
        <dbReference type="EMBL" id="GIJ04719.1"/>
    </source>
</evidence>
<reference evidence="2" key="1">
    <citation type="submission" date="2021-01" db="EMBL/GenBank/DDBJ databases">
        <title>Whole genome shotgun sequence of Spirilliplanes yamanashiensis NBRC 15828.</title>
        <authorList>
            <person name="Komaki H."/>
            <person name="Tamura T."/>
        </authorList>
    </citation>
    <scope>NUCLEOTIDE SEQUENCE</scope>
    <source>
        <strain evidence="2">NBRC 15828</strain>
    </source>
</reference>
<name>A0A8J3YB93_9ACTN</name>
<proteinExistence type="predicted"/>
<feature type="region of interest" description="Disordered" evidence="1">
    <location>
        <begin position="50"/>
        <end position="71"/>
    </location>
</feature>
<organism evidence="2 3">
    <name type="scientific">Spirilliplanes yamanashiensis</name>
    <dbReference type="NCBI Taxonomy" id="42233"/>
    <lineage>
        <taxon>Bacteria</taxon>
        <taxon>Bacillati</taxon>
        <taxon>Actinomycetota</taxon>
        <taxon>Actinomycetes</taxon>
        <taxon>Micromonosporales</taxon>
        <taxon>Micromonosporaceae</taxon>
        <taxon>Spirilliplanes</taxon>
    </lineage>
</organism>
<evidence type="ECO:0000313" key="3">
    <source>
        <dbReference type="Proteomes" id="UP000652013"/>
    </source>
</evidence>
<gene>
    <name evidence="2" type="ORF">Sya03_40710</name>
</gene>
<dbReference type="Proteomes" id="UP000652013">
    <property type="component" value="Unassembled WGS sequence"/>
</dbReference>
<dbReference type="EMBL" id="BOOY01000029">
    <property type="protein sequence ID" value="GIJ04719.1"/>
    <property type="molecule type" value="Genomic_DNA"/>
</dbReference>
<keyword evidence="3" id="KW-1185">Reference proteome</keyword>